<protein>
    <submittedName>
        <fullName evidence="1">Hypothetical-Protein belonging to T4-LIKE GC: 782</fullName>
    </submittedName>
</protein>
<dbReference type="RefSeq" id="YP_195071.1">
    <property type="nucleotide sequence ID" value="NC_006820.1"/>
</dbReference>
<evidence type="ECO:0000313" key="2">
    <source>
        <dbReference type="Proteomes" id="UP000000994"/>
    </source>
</evidence>
<dbReference type="Proteomes" id="UP000000994">
    <property type="component" value="Segment"/>
</dbReference>
<gene>
    <name evidence="1" type="ORF">S-PM2p037</name>
</gene>
<evidence type="ECO:0000313" key="1">
    <source>
        <dbReference type="EMBL" id="CAF34101.1"/>
    </source>
</evidence>
<dbReference type="OrthoDB" id="29072at10239"/>
<dbReference type="EMBL" id="AJ630128">
    <property type="protein sequence ID" value="CAF34101.1"/>
    <property type="molecule type" value="Genomic_DNA"/>
</dbReference>
<organismHost>
    <name type="scientific">Synechococcus</name>
    <dbReference type="NCBI Taxonomy" id="1129"/>
</organismHost>
<dbReference type="GeneID" id="3260401"/>
<organism evidence="1 2">
    <name type="scientific">Synechococcus phage S-PM2</name>
    <dbReference type="NCBI Taxonomy" id="238854"/>
    <lineage>
        <taxon>Viruses</taxon>
        <taxon>Duplodnaviria</taxon>
        <taxon>Heunggongvirae</taxon>
        <taxon>Uroviricota</taxon>
        <taxon>Caudoviricetes</taxon>
        <taxon>Pantevenvirales</taxon>
        <taxon>Kyanoviridae</taxon>
        <taxon>Nodensvirus</taxon>
        <taxon>Nodensvirus spm2</taxon>
    </lineage>
</organism>
<sequence length="129" mass="15804">MKPFDYYSKPKTIYTHKRDYITYYVYDKGECLWSGFHWIKDKAKLKEEYPNALIQEVLNEDAYKAHRKEYDDERNKLHQEFQNDLFEEFSVSDNPKRNRCFELAWEHGHSSGYSEVYNYFGDFVELIRD</sequence>
<reference evidence="1 2" key="1">
    <citation type="journal article" date="2004" name="Proc. Natl. Acad. Sci. U.S.A.">
        <title>Genetic organization of the psbAD region in phages infecting marine Synechococcus strains.</title>
        <authorList>
            <person name="Millard A."/>
            <person name="Clokie M.R."/>
            <person name="Shub D.A."/>
            <person name="Mann N.H."/>
        </authorList>
    </citation>
    <scope>NUCLEOTIDE SEQUENCE [LARGE SCALE GENOMIC DNA]</scope>
</reference>
<dbReference type="KEGG" id="vg:3260401"/>
<reference evidence="1 2" key="2">
    <citation type="journal article" date="2005" name="J. Bacteriol.">
        <title>The genome of S-PM2, a 'photosynthetic' T4-type bacteriophage that infects marine Synechococcus strains.</title>
        <authorList>
            <person name="Mann N.H."/>
            <person name="Clokie M.R."/>
            <person name="Millard A."/>
            <person name="Cook A."/>
            <person name="Wilson W.H."/>
            <person name="Wheatley P.J."/>
            <person name="Letarov A."/>
            <person name="Krisch H.M."/>
        </authorList>
    </citation>
    <scope>NUCLEOTIDE SEQUENCE</scope>
</reference>
<name>Q5GQQ1_BPSYP</name>
<keyword evidence="2" id="KW-1185">Reference proteome</keyword>
<accession>Q5GQQ1</accession>
<proteinExistence type="predicted"/>